<dbReference type="InterPro" id="IPR036388">
    <property type="entry name" value="WH-like_DNA-bd_sf"/>
</dbReference>
<reference evidence="3" key="1">
    <citation type="journal article" date="2019" name="Int. J. Syst. Evol. Microbiol.">
        <title>The Global Catalogue of Microorganisms (GCM) 10K type strain sequencing project: providing services to taxonomists for standard genome sequencing and annotation.</title>
        <authorList>
            <consortium name="The Broad Institute Genomics Platform"/>
            <consortium name="The Broad Institute Genome Sequencing Center for Infectious Disease"/>
            <person name="Wu L."/>
            <person name="Ma J."/>
        </authorList>
    </citation>
    <scope>NUCLEOTIDE SEQUENCE [LARGE SCALE GENOMIC DNA]</scope>
    <source>
        <strain evidence="3">JCM 9377</strain>
    </source>
</reference>
<dbReference type="Proteomes" id="UP001501237">
    <property type="component" value="Unassembled WGS sequence"/>
</dbReference>
<dbReference type="CDD" id="cd00038">
    <property type="entry name" value="CAP_ED"/>
    <property type="match status" value="1"/>
</dbReference>
<dbReference type="InterPro" id="IPR000595">
    <property type="entry name" value="cNMP-bd_dom"/>
</dbReference>
<dbReference type="PROSITE" id="PS50042">
    <property type="entry name" value="CNMP_BINDING_3"/>
    <property type="match status" value="1"/>
</dbReference>
<organism evidence="2 3">
    <name type="scientific">Actinocorallia longicatena</name>
    <dbReference type="NCBI Taxonomy" id="111803"/>
    <lineage>
        <taxon>Bacteria</taxon>
        <taxon>Bacillati</taxon>
        <taxon>Actinomycetota</taxon>
        <taxon>Actinomycetes</taxon>
        <taxon>Streptosporangiales</taxon>
        <taxon>Thermomonosporaceae</taxon>
        <taxon>Actinocorallia</taxon>
    </lineage>
</organism>
<dbReference type="InterPro" id="IPR014710">
    <property type="entry name" value="RmlC-like_jellyroll"/>
</dbReference>
<dbReference type="Gene3D" id="2.60.120.10">
    <property type="entry name" value="Jelly Rolls"/>
    <property type="match status" value="1"/>
</dbReference>
<dbReference type="Gene3D" id="1.10.10.10">
    <property type="entry name" value="Winged helix-like DNA-binding domain superfamily/Winged helix DNA-binding domain"/>
    <property type="match status" value="1"/>
</dbReference>
<dbReference type="SMART" id="SM00100">
    <property type="entry name" value="cNMP"/>
    <property type="match status" value="1"/>
</dbReference>
<dbReference type="EMBL" id="BAAAUV010000021">
    <property type="protein sequence ID" value="GAA3230991.1"/>
    <property type="molecule type" value="Genomic_DNA"/>
</dbReference>
<evidence type="ECO:0000313" key="2">
    <source>
        <dbReference type="EMBL" id="GAA3230991.1"/>
    </source>
</evidence>
<sequence length="235" mass="25558">MFPQTPWPDSSYMGFLAPEARDALRGLGRMKLYEPGETLVLQGEPGDVAFLILSGRVNVTVVVENGAESLLAIRHPGDIVGERAVLNDEARMATVTARIRTSVLVIPGRRFKDFLGEHPGAAIALASMANFRLKQSNTYRADAMGYAVNARLARTVLYQAELFAKKVDGEFRLDLLQVELGMLIGAQEGTVQKAFKGDALRDLVVSRRGRIFIRDVVGLAEIADIPPPARLLAAG</sequence>
<name>A0ABP6QKB1_9ACTN</name>
<comment type="caution">
    <text evidence="2">The sequence shown here is derived from an EMBL/GenBank/DDBJ whole genome shotgun (WGS) entry which is preliminary data.</text>
</comment>
<dbReference type="InterPro" id="IPR050397">
    <property type="entry name" value="Env_Response_Regulators"/>
</dbReference>
<dbReference type="SUPFAM" id="SSF51206">
    <property type="entry name" value="cAMP-binding domain-like"/>
    <property type="match status" value="1"/>
</dbReference>
<dbReference type="PANTHER" id="PTHR24567">
    <property type="entry name" value="CRP FAMILY TRANSCRIPTIONAL REGULATORY PROTEIN"/>
    <property type="match status" value="1"/>
</dbReference>
<dbReference type="Pfam" id="PF00027">
    <property type="entry name" value="cNMP_binding"/>
    <property type="match status" value="1"/>
</dbReference>
<dbReference type="PANTHER" id="PTHR24567:SF68">
    <property type="entry name" value="DNA-BINDING TRANSCRIPTIONAL DUAL REGULATOR CRP"/>
    <property type="match status" value="1"/>
</dbReference>
<protein>
    <submittedName>
        <fullName evidence="2">Crp/Fnr family transcriptional regulator</fullName>
    </submittedName>
</protein>
<keyword evidence="3" id="KW-1185">Reference proteome</keyword>
<gene>
    <name evidence="2" type="ORF">GCM10010468_61860</name>
</gene>
<dbReference type="InterPro" id="IPR018490">
    <property type="entry name" value="cNMP-bd_dom_sf"/>
</dbReference>
<feature type="domain" description="Cyclic nucleotide-binding" evidence="1">
    <location>
        <begin position="33"/>
        <end position="116"/>
    </location>
</feature>
<evidence type="ECO:0000313" key="3">
    <source>
        <dbReference type="Proteomes" id="UP001501237"/>
    </source>
</evidence>
<proteinExistence type="predicted"/>
<accession>A0ABP6QKB1</accession>
<evidence type="ECO:0000259" key="1">
    <source>
        <dbReference type="PROSITE" id="PS50042"/>
    </source>
</evidence>